<dbReference type="RefSeq" id="WP_068365641.1">
    <property type="nucleotide sequence ID" value="NZ_CP135915.1"/>
</dbReference>
<proteinExistence type="predicted"/>
<gene>
    <name evidence="2" type="ORF">SAMN05444374_11843</name>
</gene>
<evidence type="ECO:0000259" key="1">
    <source>
        <dbReference type="Pfam" id="PF17032"/>
    </source>
</evidence>
<reference evidence="2 3" key="1">
    <citation type="submission" date="2016-10" db="EMBL/GenBank/DDBJ databases">
        <authorList>
            <person name="de Groot N.N."/>
        </authorList>
    </citation>
    <scope>NUCLEOTIDE SEQUENCE [LARGE SCALE GENOMIC DNA]</scope>
    <source>
        <strain evidence="2 3">DSM 44908</strain>
    </source>
</reference>
<organism evidence="2 3">
    <name type="scientific">Rhodococcoides kroppenstedtii</name>
    <dbReference type="NCBI Taxonomy" id="293050"/>
    <lineage>
        <taxon>Bacteria</taxon>
        <taxon>Bacillati</taxon>
        <taxon>Actinomycetota</taxon>
        <taxon>Actinomycetes</taxon>
        <taxon>Mycobacteriales</taxon>
        <taxon>Nocardiaceae</taxon>
        <taxon>Rhodococcoides</taxon>
    </lineage>
</organism>
<dbReference type="EMBL" id="FOJN01000018">
    <property type="protein sequence ID" value="SFA61603.1"/>
    <property type="molecule type" value="Genomic_DNA"/>
</dbReference>
<name>A0A1I0UCK0_9NOCA</name>
<dbReference type="InterPro" id="IPR031493">
    <property type="entry name" value="Zinc_ribbon_15"/>
</dbReference>
<evidence type="ECO:0000313" key="2">
    <source>
        <dbReference type="EMBL" id="SFA61603.1"/>
    </source>
</evidence>
<dbReference type="OrthoDB" id="4377018at2"/>
<protein>
    <submittedName>
        <fullName evidence="2">Zinc-ribbon family protein</fullName>
    </submittedName>
</protein>
<feature type="domain" description="Zinc-ribbon 15" evidence="1">
    <location>
        <begin position="21"/>
        <end position="64"/>
    </location>
</feature>
<sequence>MLLFFGYGSKRRHLGVGGVHTCPRCHNTSQWARMRQYNQLTVFFVPVLRWKRVTFEQCGICGQTAAA</sequence>
<dbReference type="Proteomes" id="UP000182054">
    <property type="component" value="Unassembled WGS sequence"/>
</dbReference>
<dbReference type="Pfam" id="PF17032">
    <property type="entry name" value="Zn_ribbon_15"/>
    <property type="match status" value="1"/>
</dbReference>
<dbReference type="AlphaFoldDB" id="A0A1I0UCK0"/>
<evidence type="ECO:0000313" key="3">
    <source>
        <dbReference type="Proteomes" id="UP000182054"/>
    </source>
</evidence>
<accession>A0A1I0UCK0</accession>
<dbReference type="GeneID" id="85487484"/>